<dbReference type="InterPro" id="IPR019652">
    <property type="entry name" value="DUF2509"/>
</dbReference>
<evidence type="ECO:0008006" key="2">
    <source>
        <dbReference type="Google" id="ProtNLM"/>
    </source>
</evidence>
<gene>
    <name evidence="1" type="ORF">EMLFYP7_01974</name>
</gene>
<dbReference type="EMBL" id="CACRTZ010000014">
    <property type="protein sequence ID" value="VYU31537.1"/>
    <property type="molecule type" value="Genomic_DNA"/>
</dbReference>
<evidence type="ECO:0000313" key="1">
    <source>
        <dbReference type="EMBL" id="VYU31537.1"/>
    </source>
</evidence>
<dbReference type="Pfam" id="PF10713">
    <property type="entry name" value="DUF2509"/>
    <property type="match status" value="1"/>
</dbReference>
<name>A0A6N3E183_9ENTR</name>
<dbReference type="NCBIfam" id="NF008569">
    <property type="entry name" value="PRK11521.1"/>
    <property type="match status" value="1"/>
</dbReference>
<protein>
    <recommendedName>
        <fullName evidence="2">DUF2509 family protein</fullName>
    </recommendedName>
</protein>
<accession>A0A6N3E183</accession>
<organism evidence="1">
    <name type="scientific">Phytobacter massiliensis</name>
    <dbReference type="NCBI Taxonomy" id="1485952"/>
    <lineage>
        <taxon>Bacteria</taxon>
        <taxon>Pseudomonadati</taxon>
        <taxon>Pseudomonadota</taxon>
        <taxon>Gammaproteobacteria</taxon>
        <taxon>Enterobacterales</taxon>
        <taxon>Enterobacteriaceae</taxon>
        <taxon>Phytobacter</taxon>
    </lineage>
</organism>
<sequence>MNRQRGMSSLALVLLILLLGSLLLNGLNQQLATHIRRVSAESRSLRQYADAQSAMAWAQRRTWNAEQAMQCQQHASKPWRACLRILEGQRVVLTAGSGEQRLWRSGEIVNNAVALFPHGWSDFCPRKERELCQLP</sequence>
<proteinExistence type="predicted"/>
<dbReference type="RefSeq" id="WP_156566010.1">
    <property type="nucleotide sequence ID" value="NZ_CACRTZ010000014.1"/>
</dbReference>
<dbReference type="AlphaFoldDB" id="A0A6N3E183"/>
<reference evidence="1" key="1">
    <citation type="submission" date="2019-11" db="EMBL/GenBank/DDBJ databases">
        <authorList>
            <person name="Feng L."/>
        </authorList>
    </citation>
    <scope>NUCLEOTIDE SEQUENCE</scope>
    <source>
        <strain evidence="1">EMassiliensisLFYP7</strain>
    </source>
</reference>